<feature type="transmembrane region" description="Helical" evidence="1">
    <location>
        <begin position="462"/>
        <end position="482"/>
    </location>
</feature>
<feature type="signal peptide" evidence="2">
    <location>
        <begin position="1"/>
        <end position="19"/>
    </location>
</feature>
<feature type="transmembrane region" description="Helical" evidence="1">
    <location>
        <begin position="332"/>
        <end position="364"/>
    </location>
</feature>
<name>A0A0G1KVF5_9BACT</name>
<keyword evidence="2" id="KW-0732">Signal</keyword>
<evidence type="ECO:0000313" key="4">
    <source>
        <dbReference type="Proteomes" id="UP000034006"/>
    </source>
</evidence>
<dbReference type="Gene3D" id="2.60.40.10">
    <property type="entry name" value="Immunoglobulins"/>
    <property type="match status" value="1"/>
</dbReference>
<evidence type="ECO:0000313" key="3">
    <source>
        <dbReference type="EMBL" id="KKT51894.1"/>
    </source>
</evidence>
<dbReference type="AlphaFoldDB" id="A0A0G1KVF5"/>
<evidence type="ECO:0000256" key="1">
    <source>
        <dbReference type="SAM" id="Phobius"/>
    </source>
</evidence>
<sequence>MKFLFFYLLFFLKTSTLLAYDLPVSATIPDLSFNPPVLLTPNINATVNTTRPLFSWSRPSPLPTLSSLSYYDFYLDGAIFATSVSDSLTSLDYYFYTASASSGIFSLSLKTDLAQGYHTWNVTAYTENGVSSSSLSRRFYLDSLPPFISVTKVDKHSLRWSTEEPNSIPPENSRYLTSSIANPTIKGGVERSSNIRITLICPPACISCAESTAGRQNIPNCHGGIFAGNIPTGSWETKFENLLPGIIYQVDIKATDAAGNHTSFPPFYLTYGKMPALLPPPFPGFLIPSTSITPPITEMNIITPTTYIPPAPTPPSEVPIEPFTTRSSVYSFLLYTMVFGLLLHLLMASIGTSTPMSFLIKFLLILGFPFIRKKEFRTVPFTFISIYQPNKLDHAWQSVVSDIRGDYDLRSSLPESMFIETSALGRSRNHLLTTGSVFKNLCLNPLITNSHDGHTRLLRGIYTARIIPLTIALITGSTAMITKPSYCLLVFLYLSFQYLFSEYIYPEI</sequence>
<evidence type="ECO:0000256" key="2">
    <source>
        <dbReference type="SAM" id="SignalP"/>
    </source>
</evidence>
<keyword evidence="1" id="KW-1133">Transmembrane helix</keyword>
<dbReference type="STRING" id="1618387.UW44_C0006G0012"/>
<gene>
    <name evidence="3" type="ORF">UW44_C0006G0012</name>
</gene>
<dbReference type="EMBL" id="LCIH01000006">
    <property type="protein sequence ID" value="KKT51894.1"/>
    <property type="molecule type" value="Genomic_DNA"/>
</dbReference>
<dbReference type="InterPro" id="IPR013783">
    <property type="entry name" value="Ig-like_fold"/>
</dbReference>
<dbReference type="Proteomes" id="UP000034006">
    <property type="component" value="Unassembled WGS sequence"/>
</dbReference>
<dbReference type="PATRIC" id="fig|1618387.3.peg.535"/>
<protein>
    <recommendedName>
        <fullName evidence="5">Fibronectin type-III domain-containing protein</fullName>
    </recommendedName>
</protein>
<evidence type="ECO:0008006" key="5">
    <source>
        <dbReference type="Google" id="ProtNLM"/>
    </source>
</evidence>
<proteinExistence type="predicted"/>
<organism evidence="3 4">
    <name type="scientific">Candidatus Collierbacteria bacterium GW2011_GWB2_44_22</name>
    <dbReference type="NCBI Taxonomy" id="1618387"/>
    <lineage>
        <taxon>Bacteria</taxon>
        <taxon>Candidatus Collieribacteriota</taxon>
    </lineage>
</organism>
<keyword evidence="1" id="KW-0472">Membrane</keyword>
<keyword evidence="1" id="KW-0812">Transmembrane</keyword>
<feature type="chain" id="PRO_5002538223" description="Fibronectin type-III domain-containing protein" evidence="2">
    <location>
        <begin position="20"/>
        <end position="508"/>
    </location>
</feature>
<reference evidence="3 4" key="1">
    <citation type="journal article" date="2015" name="Nature">
        <title>rRNA introns, odd ribosomes, and small enigmatic genomes across a large radiation of phyla.</title>
        <authorList>
            <person name="Brown C.T."/>
            <person name="Hug L.A."/>
            <person name="Thomas B.C."/>
            <person name="Sharon I."/>
            <person name="Castelle C.J."/>
            <person name="Singh A."/>
            <person name="Wilkins M.J."/>
            <person name="Williams K.H."/>
            <person name="Banfield J.F."/>
        </authorList>
    </citation>
    <scope>NUCLEOTIDE SEQUENCE [LARGE SCALE GENOMIC DNA]</scope>
</reference>
<comment type="caution">
    <text evidence="3">The sequence shown here is derived from an EMBL/GenBank/DDBJ whole genome shotgun (WGS) entry which is preliminary data.</text>
</comment>
<accession>A0A0G1KVF5</accession>